<dbReference type="RefSeq" id="WP_237602308.1">
    <property type="nucleotide sequence ID" value="NZ_JAIRBA010000007.1"/>
</dbReference>
<feature type="transmembrane region" description="Helical" evidence="1">
    <location>
        <begin position="45"/>
        <end position="66"/>
    </location>
</feature>
<reference evidence="2" key="1">
    <citation type="submission" date="2021-09" db="EMBL/GenBank/DDBJ databases">
        <title>Genome of Aequorivita sp. strain F47161.</title>
        <authorList>
            <person name="Wang Y."/>
        </authorList>
    </citation>
    <scope>NUCLEOTIDE SEQUENCE</scope>
    <source>
        <strain evidence="2">F47161</strain>
    </source>
</reference>
<gene>
    <name evidence="2" type="ORF">K8089_05635</name>
</gene>
<keyword evidence="1" id="KW-1133">Transmembrane helix</keyword>
<sequence length="80" mass="9351">MFKRVLNTKGFWKSVFSLALAFGLIFTIIKWAIEGFDLAFFTDRNPLWFFLTLIVAAFVYGFLVTFGKFRAKLKENDARQ</sequence>
<keyword evidence="1" id="KW-0812">Transmembrane</keyword>
<comment type="caution">
    <text evidence="2">The sequence shown here is derived from an EMBL/GenBank/DDBJ whole genome shotgun (WGS) entry which is preliminary data.</text>
</comment>
<accession>A0A9X1QWP7</accession>
<evidence type="ECO:0000313" key="3">
    <source>
        <dbReference type="Proteomes" id="UP001139461"/>
    </source>
</evidence>
<name>A0A9X1QWP7_9FLAO</name>
<dbReference type="EMBL" id="JAIRBA010000007">
    <property type="protein sequence ID" value="MCG2418498.1"/>
    <property type="molecule type" value="Genomic_DNA"/>
</dbReference>
<keyword evidence="3" id="KW-1185">Reference proteome</keyword>
<organism evidence="2 3">
    <name type="scientific">Aequorivita vitellina</name>
    <dbReference type="NCBI Taxonomy" id="2874475"/>
    <lineage>
        <taxon>Bacteria</taxon>
        <taxon>Pseudomonadati</taxon>
        <taxon>Bacteroidota</taxon>
        <taxon>Flavobacteriia</taxon>
        <taxon>Flavobacteriales</taxon>
        <taxon>Flavobacteriaceae</taxon>
        <taxon>Aequorivita</taxon>
    </lineage>
</organism>
<evidence type="ECO:0000256" key="1">
    <source>
        <dbReference type="SAM" id="Phobius"/>
    </source>
</evidence>
<dbReference type="AlphaFoldDB" id="A0A9X1QWP7"/>
<proteinExistence type="predicted"/>
<dbReference type="Proteomes" id="UP001139461">
    <property type="component" value="Unassembled WGS sequence"/>
</dbReference>
<protein>
    <submittedName>
        <fullName evidence="2">Uncharacterized protein</fullName>
    </submittedName>
</protein>
<keyword evidence="1" id="KW-0472">Membrane</keyword>
<evidence type="ECO:0000313" key="2">
    <source>
        <dbReference type="EMBL" id="MCG2418498.1"/>
    </source>
</evidence>
<feature type="transmembrane region" description="Helical" evidence="1">
    <location>
        <begin position="12"/>
        <end position="33"/>
    </location>
</feature>